<protein>
    <submittedName>
        <fullName evidence="1">Uncharacterized protein</fullName>
    </submittedName>
</protein>
<dbReference type="Proteomes" id="UP000076858">
    <property type="component" value="Unassembled WGS sequence"/>
</dbReference>
<name>A0A164PCN0_9CRUS</name>
<evidence type="ECO:0000313" key="2">
    <source>
        <dbReference type="Proteomes" id="UP000076858"/>
    </source>
</evidence>
<proteinExistence type="predicted"/>
<gene>
    <name evidence="1" type="ORF">APZ42_029742</name>
</gene>
<keyword evidence="2" id="KW-1185">Reference proteome</keyword>
<accession>A0A164PCN0</accession>
<dbReference type="EMBL" id="LRGB01002637">
    <property type="protein sequence ID" value="KZS06708.1"/>
    <property type="molecule type" value="Genomic_DNA"/>
</dbReference>
<evidence type="ECO:0000313" key="1">
    <source>
        <dbReference type="EMBL" id="KZS06708.1"/>
    </source>
</evidence>
<organism evidence="1 2">
    <name type="scientific">Daphnia magna</name>
    <dbReference type="NCBI Taxonomy" id="35525"/>
    <lineage>
        <taxon>Eukaryota</taxon>
        <taxon>Metazoa</taxon>
        <taxon>Ecdysozoa</taxon>
        <taxon>Arthropoda</taxon>
        <taxon>Crustacea</taxon>
        <taxon>Branchiopoda</taxon>
        <taxon>Diplostraca</taxon>
        <taxon>Cladocera</taxon>
        <taxon>Anomopoda</taxon>
        <taxon>Daphniidae</taxon>
        <taxon>Daphnia</taxon>
    </lineage>
</organism>
<comment type="caution">
    <text evidence="1">The sequence shown here is derived from an EMBL/GenBank/DDBJ whole genome shotgun (WGS) entry which is preliminary data.</text>
</comment>
<reference evidence="1 2" key="1">
    <citation type="submission" date="2016-03" db="EMBL/GenBank/DDBJ databases">
        <title>EvidentialGene: Evidence-directed Construction of Genes on Genomes.</title>
        <authorList>
            <person name="Gilbert D.G."/>
            <person name="Choi J.-H."/>
            <person name="Mockaitis K."/>
            <person name="Colbourne J."/>
            <person name="Pfrender M."/>
        </authorList>
    </citation>
    <scope>NUCLEOTIDE SEQUENCE [LARGE SCALE GENOMIC DNA]</scope>
    <source>
        <strain evidence="1 2">Xinb3</strain>
        <tissue evidence="1">Complete organism</tissue>
    </source>
</reference>
<sequence>MAGDGKPLTLTLARPKFIRQFGVAGTGRSHGPMSLLICLDDWQLELLGDWRNAYRVVVLKAFVC</sequence>
<dbReference type="AlphaFoldDB" id="A0A164PCN0"/>